<keyword evidence="1" id="KW-0472">Membrane</keyword>
<feature type="transmembrane region" description="Helical" evidence="1">
    <location>
        <begin position="6"/>
        <end position="24"/>
    </location>
</feature>
<keyword evidence="3" id="KW-1185">Reference proteome</keyword>
<evidence type="ECO:0000313" key="2">
    <source>
        <dbReference type="EMBL" id="AIW03720.1"/>
    </source>
</evidence>
<keyword evidence="1" id="KW-0812">Transmembrane</keyword>
<name>A0A0A0RNN3_9CAUD</name>
<keyword evidence="1" id="KW-1133">Transmembrane helix</keyword>
<dbReference type="GeneID" id="24608791"/>
<proteinExistence type="predicted"/>
<dbReference type="Proteomes" id="UP000030209">
    <property type="component" value="Segment"/>
</dbReference>
<dbReference type="EMBL" id="KM236248">
    <property type="protein sequence ID" value="AIW03720.1"/>
    <property type="molecule type" value="Genomic_DNA"/>
</dbReference>
<accession>A0A0A0RNN3</accession>
<organism evidence="2 3">
    <name type="scientific">Bacillus phage Pookie</name>
    <dbReference type="NCBI Taxonomy" id="1540093"/>
    <lineage>
        <taxon>Viruses</taxon>
        <taxon>Duplodnaviria</taxon>
        <taxon>Heunggongvirae</taxon>
        <taxon>Uroviricota</taxon>
        <taxon>Caudoviricetes</taxon>
        <taxon>Pagevirus</taxon>
        <taxon>Pagevirus pookie</taxon>
    </lineage>
</organism>
<evidence type="ECO:0000256" key="1">
    <source>
        <dbReference type="SAM" id="Phobius"/>
    </source>
</evidence>
<dbReference type="OrthoDB" id="28206at10239"/>
<evidence type="ECO:0000313" key="3">
    <source>
        <dbReference type="Proteomes" id="UP000030209"/>
    </source>
</evidence>
<sequence>MGALIFVVAFMFMLVGGFITVDFINKCIKVYEKELGE</sequence>
<dbReference type="KEGG" id="vg:24608791"/>
<gene>
    <name evidence="2" type="ORF">CPT_Pookie35</name>
</gene>
<dbReference type="RefSeq" id="YP_009152834.1">
    <property type="nucleotide sequence ID" value="NC_027394.1"/>
</dbReference>
<reference evidence="2 3" key="1">
    <citation type="journal article" date="2015" name="Genome Announc.">
        <title>Complete Genome of Bacillus megaterium Podophage Pookie.</title>
        <authorList>
            <person name="Ladzekpo T.N."/>
            <person name="DeCrescenzo A.J."/>
            <person name="Hernandez A.C."/>
            <person name="Kuty Everett G.F."/>
        </authorList>
    </citation>
    <scope>NUCLEOTIDE SEQUENCE [LARGE SCALE GENOMIC DNA]</scope>
</reference>
<protein>
    <submittedName>
        <fullName evidence="2">Uncharacterized protein</fullName>
    </submittedName>
</protein>